<gene>
    <name evidence="1" type="primary">A01p041960.1_BraROA</name>
    <name evidence="1" type="ORF">IGI04_002975</name>
</gene>
<dbReference type="EMBL" id="JADBGQ010000001">
    <property type="protein sequence ID" value="KAG5415408.1"/>
    <property type="molecule type" value="Genomic_DNA"/>
</dbReference>
<dbReference type="Proteomes" id="UP000823674">
    <property type="component" value="Chromosome A01"/>
</dbReference>
<accession>A0ABQ7NX44</accession>
<evidence type="ECO:0000313" key="1">
    <source>
        <dbReference type="EMBL" id="KAG5415408.1"/>
    </source>
</evidence>
<keyword evidence="2" id="KW-1185">Reference proteome</keyword>
<organism evidence="1 2">
    <name type="scientific">Brassica rapa subsp. trilocularis</name>
    <dbReference type="NCBI Taxonomy" id="1813537"/>
    <lineage>
        <taxon>Eukaryota</taxon>
        <taxon>Viridiplantae</taxon>
        <taxon>Streptophyta</taxon>
        <taxon>Embryophyta</taxon>
        <taxon>Tracheophyta</taxon>
        <taxon>Spermatophyta</taxon>
        <taxon>Magnoliopsida</taxon>
        <taxon>eudicotyledons</taxon>
        <taxon>Gunneridae</taxon>
        <taxon>Pentapetalae</taxon>
        <taxon>rosids</taxon>
        <taxon>malvids</taxon>
        <taxon>Brassicales</taxon>
        <taxon>Brassicaceae</taxon>
        <taxon>Brassiceae</taxon>
        <taxon>Brassica</taxon>
    </lineage>
</organism>
<name>A0ABQ7NX44_BRACM</name>
<comment type="caution">
    <text evidence="1">The sequence shown here is derived from an EMBL/GenBank/DDBJ whole genome shotgun (WGS) entry which is preliminary data.</text>
</comment>
<sequence length="419" mass="48011">MDARSLRSYRAWLELGRYVATELCACLVAAYQSSLACPRGSIEIWTIFYCKALRKDIFTKITFRKNVYADFYGLSDIDSVVTDFDPNKGRLRVVISDKFWDLVSGCLILCLEMLETSALGLGQDLGLLLVLEGAMTNSTYVSRFSFILIPYRFKVRDRLSAYTTCMRYYPCVGCTRVISTRWLNVSAYDCLVFQENIFIEGGNFIEERIFRRLRRLAMLKICYSFVCRVSGLKCSRVCRCFAMLQGFSLSPAFEKHSCLTTNVRSQNCCSCLDANSFICDRGIMTEDVSYSSRSFVMNFSLHAAYYGESCLELLMEYYRSLFQYDLVAEQVDLANHREESAPFNVHDATSILEFSSSQMFSMFFRDLLGTTETERNALPEKASILWLIAEFQFDIGSELDMRAIVSRLSESLDRFARSG</sequence>
<reference evidence="1 2" key="1">
    <citation type="submission" date="2021-03" db="EMBL/GenBank/DDBJ databases">
        <authorList>
            <person name="King G.J."/>
            <person name="Bancroft I."/>
            <person name="Baten A."/>
            <person name="Bloomfield J."/>
            <person name="Borpatragohain P."/>
            <person name="He Z."/>
            <person name="Irish N."/>
            <person name="Irwin J."/>
            <person name="Liu K."/>
            <person name="Mauleon R.P."/>
            <person name="Moore J."/>
            <person name="Morris R."/>
            <person name="Ostergaard L."/>
            <person name="Wang B."/>
            <person name="Wells R."/>
        </authorList>
    </citation>
    <scope>NUCLEOTIDE SEQUENCE [LARGE SCALE GENOMIC DNA]</scope>
    <source>
        <strain evidence="1">R-o-18</strain>
        <tissue evidence="1">Leaf</tissue>
    </source>
</reference>
<evidence type="ECO:0008006" key="3">
    <source>
        <dbReference type="Google" id="ProtNLM"/>
    </source>
</evidence>
<protein>
    <recommendedName>
        <fullName evidence="3">NTF2 domain-containing protein</fullName>
    </recommendedName>
</protein>
<evidence type="ECO:0000313" key="2">
    <source>
        <dbReference type="Proteomes" id="UP000823674"/>
    </source>
</evidence>
<proteinExistence type="predicted"/>